<organism evidence="2 3">
    <name type="scientific">Meloidogyne incognita</name>
    <name type="common">Southern root-knot nematode worm</name>
    <name type="synonym">Oxyuris incognita</name>
    <dbReference type="NCBI Taxonomy" id="6306"/>
    <lineage>
        <taxon>Eukaryota</taxon>
        <taxon>Metazoa</taxon>
        <taxon>Ecdysozoa</taxon>
        <taxon>Nematoda</taxon>
        <taxon>Chromadorea</taxon>
        <taxon>Rhabditida</taxon>
        <taxon>Tylenchina</taxon>
        <taxon>Tylenchomorpha</taxon>
        <taxon>Tylenchoidea</taxon>
        <taxon>Meloidogynidae</taxon>
        <taxon>Meloidogyninae</taxon>
        <taxon>Meloidogyne</taxon>
        <taxon>Meloidogyne incognita group</taxon>
    </lineage>
</organism>
<protein>
    <submittedName>
        <fullName evidence="3">Candidate secreted effector</fullName>
    </submittedName>
</protein>
<reference evidence="3" key="1">
    <citation type="submission" date="2022-11" db="UniProtKB">
        <authorList>
            <consortium name="WormBaseParasite"/>
        </authorList>
    </citation>
    <scope>IDENTIFICATION</scope>
</reference>
<evidence type="ECO:0000256" key="1">
    <source>
        <dbReference type="SAM" id="Phobius"/>
    </source>
</evidence>
<accession>A0A914MBS9</accession>
<name>A0A914MBS9_MELIC</name>
<dbReference type="Proteomes" id="UP000887563">
    <property type="component" value="Unplaced"/>
</dbReference>
<evidence type="ECO:0000313" key="3">
    <source>
        <dbReference type="WBParaSite" id="Minc3s01596g24995"/>
    </source>
</evidence>
<keyword evidence="1" id="KW-1133">Transmembrane helix</keyword>
<dbReference type="AlphaFoldDB" id="A0A914MBS9"/>
<feature type="transmembrane region" description="Helical" evidence="1">
    <location>
        <begin position="9"/>
        <end position="34"/>
    </location>
</feature>
<keyword evidence="1" id="KW-0472">Membrane</keyword>
<proteinExistence type="predicted"/>
<dbReference type="WBParaSite" id="Minc3s01596g24995">
    <property type="protein sequence ID" value="Minc3s01596g24995"/>
    <property type="gene ID" value="Minc3s01596g24995"/>
</dbReference>
<keyword evidence="2" id="KW-1185">Reference proteome</keyword>
<sequence>MLRSHFRCLIFGIIFILTFLQLYDFILALFSFVFDAVTDIIVKENLRLIGLL</sequence>
<evidence type="ECO:0000313" key="2">
    <source>
        <dbReference type="Proteomes" id="UP000887563"/>
    </source>
</evidence>
<keyword evidence="1" id="KW-0812">Transmembrane</keyword>